<accession>B8I5G5</accession>
<dbReference type="AlphaFoldDB" id="B8I5G5"/>
<reference evidence="2 3" key="1">
    <citation type="submission" date="2009-01" db="EMBL/GenBank/DDBJ databases">
        <title>Complete sequence of Clostridium cellulolyticum H10.</title>
        <authorList>
            <consortium name="US DOE Joint Genome Institute"/>
            <person name="Lucas S."/>
            <person name="Copeland A."/>
            <person name="Lapidus A."/>
            <person name="Glavina del Rio T."/>
            <person name="Dalin E."/>
            <person name="Tice H."/>
            <person name="Bruce D."/>
            <person name="Goodwin L."/>
            <person name="Pitluck S."/>
            <person name="Chertkov O."/>
            <person name="Saunders E."/>
            <person name="Brettin T."/>
            <person name="Detter J.C."/>
            <person name="Han C."/>
            <person name="Larimer F."/>
            <person name="Land M."/>
            <person name="Hauser L."/>
            <person name="Kyrpides N."/>
            <person name="Ivanova N."/>
            <person name="Zhou J."/>
            <person name="Richardson P."/>
        </authorList>
    </citation>
    <scope>NUCLEOTIDE SEQUENCE [LARGE SCALE GENOMIC DNA]</scope>
    <source>
        <strain evidence="3">ATCC 35319 / DSM 5812 / JCM 6584 / H10</strain>
    </source>
</reference>
<dbReference type="KEGG" id="cce:Ccel_2368"/>
<dbReference type="Proteomes" id="UP000001349">
    <property type="component" value="Chromosome"/>
</dbReference>
<dbReference type="HOGENOM" id="CLU_3060133_0_0_9"/>
<protein>
    <submittedName>
        <fullName evidence="2">Uncharacterized protein</fullName>
    </submittedName>
</protein>
<dbReference type="STRING" id="394503.Ccel_2368"/>
<dbReference type="RefSeq" id="WP_015925792.1">
    <property type="nucleotide sequence ID" value="NC_011898.1"/>
</dbReference>
<dbReference type="NCBIfam" id="TIGR04065">
    <property type="entry name" value="ocin_CLI_3235"/>
    <property type="match status" value="1"/>
</dbReference>
<organism evidence="2 3">
    <name type="scientific">Ruminiclostridium cellulolyticum (strain ATCC 35319 / DSM 5812 / JCM 6584 / H10)</name>
    <name type="common">Clostridium cellulolyticum</name>
    <dbReference type="NCBI Taxonomy" id="394503"/>
    <lineage>
        <taxon>Bacteria</taxon>
        <taxon>Bacillati</taxon>
        <taxon>Bacillota</taxon>
        <taxon>Clostridia</taxon>
        <taxon>Eubacteriales</taxon>
        <taxon>Oscillospiraceae</taxon>
        <taxon>Ruminiclostridium</taxon>
    </lineage>
</organism>
<evidence type="ECO:0000313" key="3">
    <source>
        <dbReference type="Proteomes" id="UP000001349"/>
    </source>
</evidence>
<sequence>MRKLGKKLVTKKETLQAFLCNCDSACEYYCRPSPTSGPPSYAPQIGLISDRQA</sequence>
<keyword evidence="3" id="KW-1185">Reference proteome</keyword>
<dbReference type="eggNOG" id="ENOG502ZRMK">
    <property type="taxonomic scope" value="Bacteria"/>
</dbReference>
<evidence type="ECO:0000313" key="2">
    <source>
        <dbReference type="EMBL" id="ACL76701.1"/>
    </source>
</evidence>
<dbReference type="EMBL" id="CP001348">
    <property type="protein sequence ID" value="ACL76701.1"/>
    <property type="molecule type" value="Genomic_DNA"/>
</dbReference>
<name>B8I5G5_RUMCH</name>
<dbReference type="OrthoDB" id="1741518at2"/>
<feature type="region of interest" description="Disordered" evidence="1">
    <location>
        <begin position="33"/>
        <end position="53"/>
    </location>
</feature>
<dbReference type="InterPro" id="IPR023968">
    <property type="entry name" value="Bacteriocin_CLI3235"/>
</dbReference>
<evidence type="ECO:0000256" key="1">
    <source>
        <dbReference type="SAM" id="MobiDB-lite"/>
    </source>
</evidence>
<proteinExistence type="predicted"/>
<gene>
    <name evidence="2" type="ordered locus">Ccel_2368</name>
</gene>